<feature type="region of interest" description="Disordered" evidence="1">
    <location>
        <begin position="244"/>
        <end position="365"/>
    </location>
</feature>
<reference evidence="3 4" key="1">
    <citation type="journal article" date="2021" name="Elife">
        <title>Chloroplast acquisition without the gene transfer in kleptoplastic sea slugs, Plakobranchus ocellatus.</title>
        <authorList>
            <person name="Maeda T."/>
            <person name="Takahashi S."/>
            <person name="Yoshida T."/>
            <person name="Shimamura S."/>
            <person name="Takaki Y."/>
            <person name="Nagai Y."/>
            <person name="Toyoda A."/>
            <person name="Suzuki Y."/>
            <person name="Arimoto A."/>
            <person name="Ishii H."/>
            <person name="Satoh N."/>
            <person name="Nishiyama T."/>
            <person name="Hasebe M."/>
            <person name="Maruyama T."/>
            <person name="Minagawa J."/>
            <person name="Obokata J."/>
            <person name="Shigenobu S."/>
        </authorList>
    </citation>
    <scope>NUCLEOTIDE SEQUENCE [LARGE SCALE GENOMIC DNA]</scope>
</reference>
<comment type="caution">
    <text evidence="3">The sequence shown here is derived from an EMBL/GenBank/DDBJ whole genome shotgun (WGS) entry which is preliminary data.</text>
</comment>
<dbReference type="PANTHER" id="PTHR47080">
    <property type="entry name" value="CHROMOSOME 16 OPEN READING FRAME 96"/>
    <property type="match status" value="1"/>
</dbReference>
<proteinExistence type="predicted"/>
<organism evidence="3 4">
    <name type="scientific">Plakobranchus ocellatus</name>
    <dbReference type="NCBI Taxonomy" id="259542"/>
    <lineage>
        <taxon>Eukaryota</taxon>
        <taxon>Metazoa</taxon>
        <taxon>Spiralia</taxon>
        <taxon>Lophotrochozoa</taxon>
        <taxon>Mollusca</taxon>
        <taxon>Gastropoda</taxon>
        <taxon>Heterobranchia</taxon>
        <taxon>Euthyneura</taxon>
        <taxon>Panpulmonata</taxon>
        <taxon>Sacoglossa</taxon>
        <taxon>Placobranchoidea</taxon>
        <taxon>Plakobranchidae</taxon>
        <taxon>Plakobranchus</taxon>
    </lineage>
</organism>
<dbReference type="InterPro" id="IPR032013">
    <property type="entry name" value="DUF4795"/>
</dbReference>
<dbReference type="EMBL" id="BLXT01004423">
    <property type="protein sequence ID" value="GFO12477.1"/>
    <property type="molecule type" value="Genomic_DNA"/>
</dbReference>
<keyword evidence="4" id="KW-1185">Reference proteome</keyword>
<feature type="non-terminal residue" evidence="3">
    <location>
        <position position="1"/>
    </location>
</feature>
<evidence type="ECO:0000313" key="3">
    <source>
        <dbReference type="EMBL" id="GFO12477.1"/>
    </source>
</evidence>
<dbReference type="Proteomes" id="UP000735302">
    <property type="component" value="Unassembled WGS sequence"/>
</dbReference>
<evidence type="ECO:0000313" key="4">
    <source>
        <dbReference type="Proteomes" id="UP000735302"/>
    </source>
</evidence>
<feature type="compositionally biased region" description="Basic and acidic residues" evidence="1">
    <location>
        <begin position="339"/>
        <end position="354"/>
    </location>
</feature>
<evidence type="ECO:0000256" key="1">
    <source>
        <dbReference type="SAM" id="MobiDB-lite"/>
    </source>
</evidence>
<gene>
    <name evidence="3" type="ORF">PoB_003898200</name>
</gene>
<evidence type="ECO:0000259" key="2">
    <source>
        <dbReference type="Pfam" id="PF16043"/>
    </source>
</evidence>
<feature type="compositionally biased region" description="Low complexity" evidence="1">
    <location>
        <begin position="263"/>
        <end position="285"/>
    </location>
</feature>
<accession>A0AAV4AZN1</accession>
<protein>
    <submittedName>
        <fullName evidence="3">Glutamine-rich protein 2</fullName>
    </submittedName>
</protein>
<dbReference type="AlphaFoldDB" id="A0AAV4AZN1"/>
<sequence>KADRRQLEGKVNHSLFDSTTNELNRMIRDILDKLSGQDGDWKSALAKAMEELDGKLDRREMNNLRDWLEKQLKALNSKIKAMGPGFSIDEEAAGMKKQLIQHFNCLSCDKPLDVMPHPPIASIPATYGLPKSRSPRPYTTFELDQIRQHARSLGVNPDMVDYYATIRQCGGSHTLTHPQKRITRLNNLGQILRDEETVLPLYKEEVDVQGADGHIYKGRMESARLEAKLPSMLSSQPPQPVYIERQQTQSPQPAQRLLAARVPRPSSGRPGSSQSGRSGQRFQSSAPNGRVNDSMVAPENSQAEGSRTTTPHQDTTNAVEMVEEENRVEPQGQTQESEECGKQQEEEPEERPKSVDAQNSTEDKD</sequence>
<feature type="compositionally biased region" description="Polar residues" evidence="1">
    <location>
        <begin position="356"/>
        <end position="365"/>
    </location>
</feature>
<feature type="domain" description="DUF4795" evidence="2">
    <location>
        <begin position="1"/>
        <end position="138"/>
    </location>
</feature>
<dbReference type="Pfam" id="PF16043">
    <property type="entry name" value="DUF4795"/>
    <property type="match status" value="1"/>
</dbReference>
<name>A0AAV4AZN1_9GAST</name>
<dbReference type="PANTHER" id="PTHR47080:SF2">
    <property type="entry name" value="GLUTAMINE-RICH PROTEIN 2"/>
    <property type="match status" value="1"/>
</dbReference>
<feature type="compositionally biased region" description="Polar residues" evidence="1">
    <location>
        <begin position="299"/>
        <end position="318"/>
    </location>
</feature>